<dbReference type="CDD" id="cd03809">
    <property type="entry name" value="GT4_MtfB-like"/>
    <property type="match status" value="1"/>
</dbReference>
<organism evidence="4">
    <name type="scientific">plant metagenome</name>
    <dbReference type="NCBI Taxonomy" id="1297885"/>
    <lineage>
        <taxon>unclassified sequences</taxon>
        <taxon>metagenomes</taxon>
        <taxon>organismal metagenomes</taxon>
    </lineage>
</organism>
<proteinExistence type="predicted"/>
<dbReference type="Gene3D" id="3.40.50.2000">
    <property type="entry name" value="Glycogen Phosphorylase B"/>
    <property type="match status" value="2"/>
</dbReference>
<dbReference type="AlphaFoldDB" id="A0A484Q4W5"/>
<name>A0A484Q4W5_9ZZZZ</name>
<dbReference type="PANTHER" id="PTHR46401">
    <property type="entry name" value="GLYCOSYLTRANSFERASE WBBK-RELATED"/>
    <property type="match status" value="1"/>
</dbReference>
<dbReference type="GO" id="GO:0016757">
    <property type="term" value="F:glycosyltransferase activity"/>
    <property type="evidence" value="ECO:0007669"/>
    <property type="project" value="InterPro"/>
</dbReference>
<evidence type="ECO:0000313" key="4">
    <source>
        <dbReference type="EMBL" id="VFR32405.1"/>
    </source>
</evidence>
<gene>
    <name evidence="4" type="ORF">AMP9_2692</name>
</gene>
<evidence type="ECO:0000256" key="1">
    <source>
        <dbReference type="ARBA" id="ARBA00022679"/>
    </source>
</evidence>
<feature type="domain" description="Glycosyltransferase subfamily 4-like N-terminal" evidence="3">
    <location>
        <begin position="13"/>
        <end position="173"/>
    </location>
</feature>
<keyword evidence="1 4" id="KW-0808">Transferase</keyword>
<dbReference type="InterPro" id="IPR001296">
    <property type="entry name" value="Glyco_trans_1"/>
</dbReference>
<evidence type="ECO:0000259" key="3">
    <source>
        <dbReference type="Pfam" id="PF13439"/>
    </source>
</evidence>
<dbReference type="PANTHER" id="PTHR46401:SF2">
    <property type="entry name" value="GLYCOSYLTRANSFERASE WBBK-RELATED"/>
    <property type="match status" value="1"/>
</dbReference>
<reference evidence="4" key="1">
    <citation type="submission" date="2019-03" db="EMBL/GenBank/DDBJ databases">
        <authorList>
            <person name="Danneels B."/>
        </authorList>
    </citation>
    <scope>NUCLEOTIDE SEQUENCE</scope>
</reference>
<dbReference type="InterPro" id="IPR028098">
    <property type="entry name" value="Glyco_trans_4-like_N"/>
</dbReference>
<protein>
    <submittedName>
        <fullName evidence="4">Glycosyl transferase, group 1</fullName>
    </submittedName>
</protein>
<sequence>MKVVINALSARNGGGQTYLQNILRNLPDHDGFRIALYAPSDLDVPDDSRIERMKTSWPTENPYLRALWERFALPGILKSLQADVLFCPGGVVTTRVPKGCRVVTMFRNMIPFDERVLKRVPPGLARLRNFLLKRLMLRSYASADLSIFISHYALGVIQSLGPIKRAIVVPHGIGADFRTAGGQALPRPDWLPDGRYMLYVSRFDTYKHHREVVAAYARLPEELRAAVGMVLVGEDDMPEAEHVRQSLRELGLESRVFLAGKRKYAQLPAVYQHAELILFASSCENCPNILLESLGAGRPVISSDVMPMPEFGGQAVAYFSPYDPKNISETMQQVLSDPERMQQLGVAAAERSGRYRWEQTARETWGSIIDLARPAGTEARP</sequence>
<dbReference type="Pfam" id="PF00534">
    <property type="entry name" value="Glycos_transf_1"/>
    <property type="match status" value="1"/>
</dbReference>
<evidence type="ECO:0000259" key="2">
    <source>
        <dbReference type="Pfam" id="PF00534"/>
    </source>
</evidence>
<feature type="domain" description="Glycosyl transferase family 1" evidence="2">
    <location>
        <begin position="193"/>
        <end position="350"/>
    </location>
</feature>
<dbReference type="SUPFAM" id="SSF53756">
    <property type="entry name" value="UDP-Glycosyltransferase/glycogen phosphorylase"/>
    <property type="match status" value="1"/>
</dbReference>
<dbReference type="EMBL" id="CAADHY010000032">
    <property type="protein sequence ID" value="VFR32405.1"/>
    <property type="molecule type" value="Genomic_DNA"/>
</dbReference>
<dbReference type="Pfam" id="PF13439">
    <property type="entry name" value="Glyco_transf_4"/>
    <property type="match status" value="1"/>
</dbReference>
<accession>A0A484Q4W5</accession>